<gene>
    <name evidence="7" type="ORF">POCTA_138.1.T0470232</name>
</gene>
<dbReference type="Pfam" id="PF03208">
    <property type="entry name" value="PRA1"/>
    <property type="match status" value="1"/>
</dbReference>
<evidence type="ECO:0000256" key="5">
    <source>
        <dbReference type="SAM" id="MobiDB-lite"/>
    </source>
</evidence>
<comment type="subcellular location">
    <subcellularLocation>
        <location evidence="1">Membrane</location>
        <topology evidence="1">Multi-pass membrane protein</topology>
    </subcellularLocation>
</comment>
<keyword evidence="8" id="KW-1185">Reference proteome</keyword>
<keyword evidence="2 6" id="KW-0812">Transmembrane</keyword>
<dbReference type="AlphaFoldDB" id="A0A8S1UN06"/>
<comment type="caution">
    <text evidence="7">The sequence shown here is derived from an EMBL/GenBank/DDBJ whole genome shotgun (WGS) entry which is preliminary data.</text>
</comment>
<feature type="region of interest" description="Disordered" evidence="5">
    <location>
        <begin position="1"/>
        <end position="33"/>
    </location>
</feature>
<evidence type="ECO:0000313" key="7">
    <source>
        <dbReference type="EMBL" id="CAD8165995.1"/>
    </source>
</evidence>
<proteinExistence type="predicted"/>
<dbReference type="GO" id="GO:0005794">
    <property type="term" value="C:Golgi apparatus"/>
    <property type="evidence" value="ECO:0007669"/>
    <property type="project" value="TreeGrafter"/>
</dbReference>
<sequence length="367" mass="42607">MQKKRQSQNRKVSQKNREHEQEQEVVISSENDTQDFSELEQNQQYYSIIQWKKLQEEKVLKMAGNNLITQSSKHQNDLSQLQTLPLKSCLRKVKQDELFGKISDDQMQTQISQQKMQLKEQQIKQCIIVTEFNNIMNEDNDDEISITLDEVDDFIYKHTEQKKNQKKELILIRKSNLTIMPLKIINELQIFIMNQVNQVLQKPQIDKKVFDSSSYALPKSDQVMSRLSENFSKFGATYSQFTIAIVVLGGLTNLVFLMSVGLSIAFWYIALKNDDLMDHIPNFGFLTTDKKKVLLFLLNVIILYMFCGDSIFTYIGIGFLISFLHSFLFVSASTGALIDGQPQEQTNQDLTQYVNFSNNNNIELQYK</sequence>
<dbReference type="GO" id="GO:0016020">
    <property type="term" value="C:membrane"/>
    <property type="evidence" value="ECO:0007669"/>
    <property type="project" value="UniProtKB-SubCell"/>
</dbReference>
<keyword evidence="3 6" id="KW-1133">Transmembrane helix</keyword>
<organism evidence="7 8">
    <name type="scientific">Paramecium octaurelia</name>
    <dbReference type="NCBI Taxonomy" id="43137"/>
    <lineage>
        <taxon>Eukaryota</taxon>
        <taxon>Sar</taxon>
        <taxon>Alveolata</taxon>
        <taxon>Ciliophora</taxon>
        <taxon>Intramacronucleata</taxon>
        <taxon>Oligohymenophorea</taxon>
        <taxon>Peniculida</taxon>
        <taxon>Parameciidae</taxon>
        <taxon>Paramecium</taxon>
    </lineage>
</organism>
<dbReference type="EMBL" id="CAJJDP010000047">
    <property type="protein sequence ID" value="CAD8165995.1"/>
    <property type="molecule type" value="Genomic_DNA"/>
</dbReference>
<evidence type="ECO:0000256" key="3">
    <source>
        <dbReference type="ARBA" id="ARBA00022989"/>
    </source>
</evidence>
<keyword evidence="4 6" id="KW-0472">Membrane</keyword>
<accession>A0A8S1UN06</accession>
<dbReference type="PANTHER" id="PTHR19317:SF0">
    <property type="entry name" value="PRENYLATED RAB ACCEPTOR PROTEIN 1"/>
    <property type="match status" value="1"/>
</dbReference>
<evidence type="ECO:0008006" key="9">
    <source>
        <dbReference type="Google" id="ProtNLM"/>
    </source>
</evidence>
<evidence type="ECO:0000256" key="2">
    <source>
        <dbReference type="ARBA" id="ARBA00022692"/>
    </source>
</evidence>
<reference evidence="7" key="1">
    <citation type="submission" date="2021-01" db="EMBL/GenBank/DDBJ databases">
        <authorList>
            <consortium name="Genoscope - CEA"/>
            <person name="William W."/>
        </authorList>
    </citation>
    <scope>NUCLEOTIDE SEQUENCE</scope>
</reference>
<evidence type="ECO:0000256" key="1">
    <source>
        <dbReference type="ARBA" id="ARBA00004141"/>
    </source>
</evidence>
<name>A0A8S1UN06_PAROT</name>
<evidence type="ECO:0000313" key="8">
    <source>
        <dbReference type="Proteomes" id="UP000683925"/>
    </source>
</evidence>
<evidence type="ECO:0000256" key="4">
    <source>
        <dbReference type="ARBA" id="ARBA00023136"/>
    </source>
</evidence>
<protein>
    <recommendedName>
        <fullName evidence="9">PRA1 family protein</fullName>
    </recommendedName>
</protein>
<dbReference type="InterPro" id="IPR004895">
    <property type="entry name" value="Prenylated_rab_accept_PRA1"/>
</dbReference>
<feature type="compositionally biased region" description="Basic residues" evidence="5">
    <location>
        <begin position="1"/>
        <end position="14"/>
    </location>
</feature>
<feature type="transmembrane region" description="Helical" evidence="6">
    <location>
        <begin position="293"/>
        <end position="312"/>
    </location>
</feature>
<dbReference type="PANTHER" id="PTHR19317">
    <property type="entry name" value="PRENYLATED RAB ACCEPTOR 1-RELATED"/>
    <property type="match status" value="1"/>
</dbReference>
<dbReference type="Proteomes" id="UP000683925">
    <property type="component" value="Unassembled WGS sequence"/>
</dbReference>
<evidence type="ECO:0000256" key="6">
    <source>
        <dbReference type="SAM" id="Phobius"/>
    </source>
</evidence>
<feature type="transmembrane region" description="Helical" evidence="6">
    <location>
        <begin position="241"/>
        <end position="269"/>
    </location>
</feature>